<dbReference type="PROSITE" id="PS50966">
    <property type="entry name" value="ZF_SWIM"/>
    <property type="match status" value="1"/>
</dbReference>
<name>A0A078KL98_9FIRM</name>
<dbReference type="OrthoDB" id="9760715at2"/>
<gene>
    <name evidence="6" type="ORF">CCDG5_1377</name>
</gene>
<keyword evidence="2" id="KW-0479">Metal-binding</keyword>
<dbReference type="Pfam" id="PF00271">
    <property type="entry name" value="Helicase_C"/>
    <property type="match status" value="1"/>
</dbReference>
<dbReference type="SUPFAM" id="SSF52540">
    <property type="entry name" value="P-loop containing nucleoside triphosphate hydrolases"/>
    <property type="match status" value="2"/>
</dbReference>
<dbReference type="CDD" id="cd18793">
    <property type="entry name" value="SF2_C_SNF"/>
    <property type="match status" value="1"/>
</dbReference>
<organism evidence="6 7">
    <name type="scientific">[Clostridium] cellulosi</name>
    <dbReference type="NCBI Taxonomy" id="29343"/>
    <lineage>
        <taxon>Bacteria</taxon>
        <taxon>Bacillati</taxon>
        <taxon>Bacillota</taxon>
        <taxon>Clostridia</taxon>
        <taxon>Eubacteriales</taxon>
        <taxon>Oscillospiraceae</taxon>
        <taxon>Oscillospiraceae incertae sedis</taxon>
    </lineage>
</organism>
<protein>
    <submittedName>
        <fullName evidence="6">SNF2-related protein</fullName>
    </submittedName>
</protein>
<dbReference type="InterPro" id="IPR027417">
    <property type="entry name" value="P-loop_NTPase"/>
</dbReference>
<dbReference type="GO" id="GO:0008270">
    <property type="term" value="F:zinc ion binding"/>
    <property type="evidence" value="ECO:0007669"/>
    <property type="project" value="UniProtKB-KW"/>
</dbReference>
<dbReference type="KEGG" id="ccel:CCDG5_1377"/>
<dbReference type="PANTHER" id="PTHR10799">
    <property type="entry name" value="SNF2/RAD54 HELICASE FAMILY"/>
    <property type="match status" value="1"/>
</dbReference>
<dbReference type="Gene3D" id="3.40.50.10810">
    <property type="entry name" value="Tandem AAA-ATPase domain"/>
    <property type="match status" value="1"/>
</dbReference>
<dbReference type="InterPro" id="IPR038718">
    <property type="entry name" value="SNF2-like_sf"/>
</dbReference>
<dbReference type="STRING" id="29343.CCDG5_1377"/>
<feature type="domain" description="SWIM-type" evidence="3">
    <location>
        <begin position="56"/>
        <end position="96"/>
    </location>
</feature>
<evidence type="ECO:0000313" key="7">
    <source>
        <dbReference type="Proteomes" id="UP000032431"/>
    </source>
</evidence>
<sequence>MISLKSISSLASNKKTYERGIEYYNERRVSKLNIETNPKNGITKIYAEVKGDKFQYSVEATLDADGSLIDHYCDCPAFYSFDGCCKHTIAVLVQYYYIKMTEQSAPVPIKNVSETDSAAREMINYYTNRIIAETISNSTAEKVHLVPKIRFDSFGRLAIELSAGYDRMYVIKDLSKFYQDVLQGNVVEYGVKLKFLHNENAFDTESQKLLRFFMDKFREAMAYSSLQHTHKSDKRCLFLSPEAFDRFFEIYKDKEVTVNFFGENETILLKDGEPKLELTIKQDKNNFKIQMEPPELLISGQERQYILSGDCLYRCSKECTNATGPILQAMIKGDGELKIAESDMGSFCTSVVPEIRKFIKINEDENNLSRFFPKPLVSRLYLDIISPGFITGNLKFCYGDIEIDFMSDEKSNFQRDLKNELIAQSLIKKFFEGYDPEHKFLFIRDDDRIFKLLSEGLDEMSQVMEIYTTAKFRTINLQRTPQISIGVRLRSNLIDLDFDTGDFPPEELAALLNSYRQRKKYHKLRDGTFVGLENNSLSALSQLAQGLGLKDEDLARGSATVAKYRALYIDGIIKDSAQLKSKRDPAFKSMVRDINDISDSEIEPPESLRNILRNYQKTGFRWLKTMSRYGFGGVLADDMGLGKTLQTIAFLLSVKEEQTEHTVSLIVCPASLVLNWENEIRHFAPQLSTVSIIGDAQQRADLISHIPEYDAVITSYDLLKRDIELYEGIEFYCQIIDEAQYIKNAATQNAKAVKSIHSRQRFALTGTPIENSLAEIWSIFDFLMPGYLHSHSKFNQDFETPIMKNDDQNALANLKKMLSPFILRRLKSNVLKELPPKTETVLYAGLEGEQKRLYIANLAKIRSQVSSQIKSGDFNAGSKVMILAMLTRLRQLCCDPSLCYDDYHAESAKLELCLQLLESSVQAGHKVLLFSQFTSMLSIIEEKLKQLNISYYILKGSTPKEERSALTQRFNTDDTNVFLISLKAGGTGLNLTGADIVIHYDPWWNISAQNQATDRAHRIGQRNSVQVYKLIAKDTIEEKILKLQEDKSKLADSVISEGDGIISKMSPEEILALFDE</sequence>
<dbReference type="SMART" id="SM00487">
    <property type="entry name" value="DEXDc"/>
    <property type="match status" value="1"/>
</dbReference>
<dbReference type="InterPro" id="IPR049730">
    <property type="entry name" value="SNF2/RAD54-like_C"/>
</dbReference>
<dbReference type="Pfam" id="PF04434">
    <property type="entry name" value="SWIM"/>
    <property type="match status" value="1"/>
</dbReference>
<dbReference type="Pfam" id="PF00176">
    <property type="entry name" value="SNF2-rel_dom"/>
    <property type="match status" value="1"/>
</dbReference>
<evidence type="ECO:0000259" key="5">
    <source>
        <dbReference type="PROSITE" id="PS51194"/>
    </source>
</evidence>
<dbReference type="PROSITE" id="PS51192">
    <property type="entry name" value="HELICASE_ATP_BIND_1"/>
    <property type="match status" value="1"/>
</dbReference>
<reference evidence="7" key="1">
    <citation type="submission" date="2014-07" db="EMBL/GenBank/DDBJ databases">
        <authorList>
            <person name="Wibberg D."/>
        </authorList>
    </citation>
    <scope>NUCLEOTIDE SEQUENCE [LARGE SCALE GENOMIC DNA]</scope>
    <source>
        <strain evidence="7">DG5</strain>
    </source>
</reference>
<proteinExistence type="predicted"/>
<evidence type="ECO:0000313" key="6">
    <source>
        <dbReference type="EMBL" id="CDZ24491.1"/>
    </source>
</evidence>
<keyword evidence="2" id="KW-0863">Zinc-finger</keyword>
<dbReference type="FunFam" id="3.40.50.10810:FF:000054">
    <property type="entry name" value="Helicase, Snf2 family"/>
    <property type="match status" value="1"/>
</dbReference>
<dbReference type="InterPro" id="IPR000330">
    <property type="entry name" value="SNF2_N"/>
</dbReference>
<dbReference type="GO" id="GO:0016787">
    <property type="term" value="F:hydrolase activity"/>
    <property type="evidence" value="ECO:0007669"/>
    <property type="project" value="UniProtKB-KW"/>
</dbReference>
<dbReference type="SMART" id="SM00490">
    <property type="entry name" value="HELICc"/>
    <property type="match status" value="1"/>
</dbReference>
<dbReference type="InterPro" id="IPR013663">
    <property type="entry name" value="Helicase_SWF/SNF/SWI_bac"/>
</dbReference>
<dbReference type="Gene3D" id="3.40.50.300">
    <property type="entry name" value="P-loop containing nucleotide triphosphate hydrolases"/>
    <property type="match status" value="1"/>
</dbReference>
<keyword evidence="2" id="KW-0862">Zinc</keyword>
<dbReference type="EMBL" id="LM995447">
    <property type="protein sequence ID" value="CDZ24491.1"/>
    <property type="molecule type" value="Genomic_DNA"/>
</dbReference>
<dbReference type="CDD" id="cd18012">
    <property type="entry name" value="DEXQc_arch_SWI2_SNF2"/>
    <property type="match status" value="1"/>
</dbReference>
<accession>A0A078KL98</accession>
<dbReference type="GO" id="GO:0005524">
    <property type="term" value="F:ATP binding"/>
    <property type="evidence" value="ECO:0007669"/>
    <property type="project" value="InterPro"/>
</dbReference>
<dbReference type="InterPro" id="IPR014001">
    <property type="entry name" value="Helicase_ATP-bd"/>
</dbReference>
<dbReference type="Pfam" id="PF08455">
    <property type="entry name" value="SNF2_assoc"/>
    <property type="match status" value="1"/>
</dbReference>
<evidence type="ECO:0000259" key="3">
    <source>
        <dbReference type="PROSITE" id="PS50966"/>
    </source>
</evidence>
<evidence type="ECO:0000259" key="4">
    <source>
        <dbReference type="PROSITE" id="PS51192"/>
    </source>
</evidence>
<dbReference type="AlphaFoldDB" id="A0A078KL98"/>
<keyword evidence="7" id="KW-1185">Reference proteome</keyword>
<evidence type="ECO:0000256" key="2">
    <source>
        <dbReference type="PROSITE-ProRule" id="PRU00325"/>
    </source>
</evidence>
<dbReference type="HOGENOM" id="CLU_000315_21_1_9"/>
<dbReference type="Proteomes" id="UP000032431">
    <property type="component" value="Chromosome I"/>
</dbReference>
<keyword evidence="1" id="KW-0378">Hydrolase</keyword>
<dbReference type="InterPro" id="IPR001650">
    <property type="entry name" value="Helicase_C-like"/>
</dbReference>
<feature type="domain" description="Helicase C-terminal" evidence="5">
    <location>
        <begin position="909"/>
        <end position="1062"/>
    </location>
</feature>
<feature type="domain" description="Helicase ATP-binding" evidence="4">
    <location>
        <begin position="624"/>
        <end position="786"/>
    </location>
</feature>
<dbReference type="PATRIC" id="fig|29343.3.peg.1450"/>
<evidence type="ECO:0000256" key="1">
    <source>
        <dbReference type="ARBA" id="ARBA00022801"/>
    </source>
</evidence>
<dbReference type="PROSITE" id="PS51194">
    <property type="entry name" value="HELICASE_CTER"/>
    <property type="match status" value="1"/>
</dbReference>
<dbReference type="InterPro" id="IPR007527">
    <property type="entry name" value="Znf_SWIM"/>
</dbReference>